<reference evidence="3 4" key="1">
    <citation type="submission" date="2014-10" db="EMBL/GenBank/DDBJ databases">
        <title>Draft genome of the hookworm Ancylostoma caninum.</title>
        <authorList>
            <person name="Mitreva M."/>
        </authorList>
    </citation>
    <scope>NUCLEOTIDE SEQUENCE [LARGE SCALE GENOMIC DNA]</scope>
    <source>
        <strain evidence="3 4">Baltimore</strain>
    </source>
</reference>
<dbReference type="Pfam" id="PF05380">
    <property type="entry name" value="Peptidase_A17"/>
    <property type="match status" value="1"/>
</dbReference>
<evidence type="ECO:0000256" key="1">
    <source>
        <dbReference type="SAM" id="MobiDB-lite"/>
    </source>
</evidence>
<dbReference type="InterPro" id="IPR008042">
    <property type="entry name" value="Retrotrans_Pao"/>
</dbReference>
<feature type="domain" description="DUF5641" evidence="2">
    <location>
        <begin position="469"/>
        <end position="563"/>
    </location>
</feature>
<evidence type="ECO:0000313" key="4">
    <source>
        <dbReference type="Proteomes" id="UP000252519"/>
    </source>
</evidence>
<proteinExistence type="predicted"/>
<gene>
    <name evidence="3" type="ORF">ANCCAN_19047</name>
</gene>
<comment type="caution">
    <text evidence="3">The sequence shown here is derived from an EMBL/GenBank/DDBJ whole genome shotgun (WGS) entry which is preliminary data.</text>
</comment>
<protein>
    <recommendedName>
        <fullName evidence="2">DUF5641 domain-containing protein</fullName>
    </recommendedName>
</protein>
<accession>A0A368FWE4</accession>
<evidence type="ECO:0000313" key="3">
    <source>
        <dbReference type="EMBL" id="RCN35100.1"/>
    </source>
</evidence>
<dbReference type="STRING" id="29170.A0A368FWE4"/>
<evidence type="ECO:0000259" key="2">
    <source>
        <dbReference type="Pfam" id="PF18701"/>
    </source>
</evidence>
<name>A0A368FWE4_ANCCA</name>
<sequence length="590" mass="67115">MCACAYLVSGQVSHLLMAKAKLPSIHQKSTIAKLELNALTLAARSTNSIFEQLRNVLNIQRVYLFADSKITLSWIRSKPQKETGIFVFNRSFEISGIAEHLSGQKCVMKFGHITSEHNPADCGTRGLNKNDLQEHFWWQGPSFLLLREEDWPINDHFFTIDSQEINDPILPGFSSEVFHVAPPHENREDHVLLRSGQVRTFTKAKIVIAIVIAQAIRFALITIEKINRRRSIKIELSSITSAKSSLESPLLTSTDITNAGNILIRNHQENYLHASLLKSLEHLNIQKDPQGILRCRGRLANAELTDEAKYLIYHLSLPDSVNTVHPIPCWSALRQMRINALKRLCVTDDHDFAEDLLGLGSDELKIADSKACAKSGLFIGLANSKEERKKVYDMLASERTKWRPKLFKALKRALNDTVLRPIDFIQKELLVSYPWTCNTEDNLDPDVVTPEEQAILQTKRQAVDALQSSCAITEKFWKIWQDQYLRSLREKHTLQTGKKRGGILIPKTGQIVLIQDEVQPRHSWKMGIINTLVSNIHGTIREAIVRFPSGRLIRRPINLLIPLELEDQNNEKIAERDSQENKIEAPEEQP</sequence>
<dbReference type="EMBL" id="JOJR01000701">
    <property type="protein sequence ID" value="RCN35100.1"/>
    <property type="molecule type" value="Genomic_DNA"/>
</dbReference>
<feature type="region of interest" description="Disordered" evidence="1">
    <location>
        <begin position="570"/>
        <end position="590"/>
    </location>
</feature>
<dbReference type="Proteomes" id="UP000252519">
    <property type="component" value="Unassembled WGS sequence"/>
</dbReference>
<dbReference type="PANTHER" id="PTHR47331">
    <property type="entry name" value="PHD-TYPE DOMAIN-CONTAINING PROTEIN"/>
    <property type="match status" value="1"/>
</dbReference>
<dbReference type="AlphaFoldDB" id="A0A368FWE4"/>
<dbReference type="OrthoDB" id="5875526at2759"/>
<dbReference type="InterPro" id="IPR040676">
    <property type="entry name" value="DUF5641"/>
</dbReference>
<organism evidence="3 4">
    <name type="scientific">Ancylostoma caninum</name>
    <name type="common">Dog hookworm</name>
    <dbReference type="NCBI Taxonomy" id="29170"/>
    <lineage>
        <taxon>Eukaryota</taxon>
        <taxon>Metazoa</taxon>
        <taxon>Ecdysozoa</taxon>
        <taxon>Nematoda</taxon>
        <taxon>Chromadorea</taxon>
        <taxon>Rhabditida</taxon>
        <taxon>Rhabditina</taxon>
        <taxon>Rhabditomorpha</taxon>
        <taxon>Strongyloidea</taxon>
        <taxon>Ancylostomatidae</taxon>
        <taxon>Ancylostomatinae</taxon>
        <taxon>Ancylostoma</taxon>
    </lineage>
</organism>
<keyword evidence="4" id="KW-1185">Reference proteome</keyword>
<dbReference type="Pfam" id="PF18701">
    <property type="entry name" value="DUF5641"/>
    <property type="match status" value="1"/>
</dbReference>